<name>A0A6L9G9V2_9MICC</name>
<organism evidence="1 2">
    <name type="scientific">Glutamicibacter soli</name>
    <dbReference type="NCBI Taxonomy" id="453836"/>
    <lineage>
        <taxon>Bacteria</taxon>
        <taxon>Bacillati</taxon>
        <taxon>Actinomycetota</taxon>
        <taxon>Actinomycetes</taxon>
        <taxon>Micrococcales</taxon>
        <taxon>Micrococcaceae</taxon>
        <taxon>Glutamicibacter</taxon>
    </lineage>
</organism>
<dbReference type="Proteomes" id="UP000477543">
    <property type="component" value="Unassembled WGS sequence"/>
</dbReference>
<evidence type="ECO:0000313" key="1">
    <source>
        <dbReference type="EMBL" id="NAZ17898.1"/>
    </source>
</evidence>
<dbReference type="RefSeq" id="WP_161450202.1">
    <property type="nucleotide sequence ID" value="NZ_WYDN01000030.1"/>
</dbReference>
<proteinExistence type="predicted"/>
<evidence type="ECO:0000313" key="2">
    <source>
        <dbReference type="Proteomes" id="UP000477543"/>
    </source>
</evidence>
<protein>
    <submittedName>
        <fullName evidence="1">Uncharacterized protein</fullName>
    </submittedName>
</protein>
<sequence>MSSLIYGIASDLWRDMKADYAERLEQVFQQADNDCHGYLVNKAGRAQHISAWNLFSGSESYAYRYASRELVDWWAEHGRLTLSAFEAQWLNSRGQEHAYDEQWGASN</sequence>
<gene>
    <name evidence="1" type="ORF">GT020_17795</name>
</gene>
<dbReference type="EMBL" id="WYDN01000030">
    <property type="protein sequence ID" value="NAZ17898.1"/>
    <property type="molecule type" value="Genomic_DNA"/>
</dbReference>
<comment type="caution">
    <text evidence="1">The sequence shown here is derived from an EMBL/GenBank/DDBJ whole genome shotgun (WGS) entry which is preliminary data.</text>
</comment>
<accession>A0A6L9G9V2</accession>
<reference evidence="1 2" key="1">
    <citation type="submission" date="2020-01" db="EMBL/GenBank/DDBJ databases">
        <title>Glutamicibacter soli M275.</title>
        <authorList>
            <person name="Meng X."/>
        </authorList>
    </citation>
    <scope>NUCLEOTIDE SEQUENCE [LARGE SCALE GENOMIC DNA]</scope>
    <source>
        <strain evidence="1 2">M275</strain>
    </source>
</reference>
<dbReference type="AlphaFoldDB" id="A0A6L9G9V2"/>